<dbReference type="Proteomes" id="UP000317023">
    <property type="component" value="Unassembled WGS sequence"/>
</dbReference>
<sequence>MPKAHRRADIGSAHSCHFPPTPATGGSDNVYVNGRPLMRVGDAYVPHGCPSCPKPSHSRALAAGASTVFINGKPAGRVGDAIDCGGNAQTGSSDVYIGDKEPNGGSDGTPCQASMAGGSVPTVRG</sequence>
<dbReference type="CDD" id="cd14737">
    <property type="entry name" value="PAAR_1"/>
    <property type="match status" value="1"/>
</dbReference>
<gene>
    <name evidence="2" type="ORF">EXN61_24440</name>
</gene>
<dbReference type="AlphaFoldDB" id="A0A546XMJ0"/>
<dbReference type="Pfam" id="PF05488">
    <property type="entry name" value="PAAR_motif"/>
    <property type="match status" value="1"/>
</dbReference>
<dbReference type="RefSeq" id="WP_065116445.1">
    <property type="nucleotide sequence ID" value="NZ_CP048552.1"/>
</dbReference>
<dbReference type="Gene3D" id="2.60.200.60">
    <property type="match status" value="1"/>
</dbReference>
<evidence type="ECO:0000313" key="2">
    <source>
        <dbReference type="EMBL" id="TRB01981.1"/>
    </source>
</evidence>
<dbReference type="EMBL" id="SGOE01000010">
    <property type="protein sequence ID" value="TRB01981.1"/>
    <property type="molecule type" value="Genomic_DNA"/>
</dbReference>
<protein>
    <submittedName>
        <fullName evidence="2">Uncharacterized protein</fullName>
    </submittedName>
</protein>
<dbReference type="InterPro" id="IPR008727">
    <property type="entry name" value="PAAR_motif"/>
</dbReference>
<feature type="region of interest" description="Disordered" evidence="1">
    <location>
        <begin position="1"/>
        <end position="30"/>
    </location>
</feature>
<reference evidence="2 3" key="1">
    <citation type="journal article" date="2019" name="Appl. Microbiol. Biotechnol.">
        <title>Differential efficiency of wild type rhizogenic strains for rol gene transformation of plants.</title>
        <authorList>
            <person name="Desmet S."/>
            <person name="De Keyser E."/>
            <person name="Van Vaerenbergh J."/>
            <person name="Baeyen S."/>
            <person name="Van Huylenbroeck J."/>
            <person name="Geelen D."/>
            <person name="Dhooghe E."/>
        </authorList>
    </citation>
    <scope>NUCLEOTIDE SEQUENCE [LARGE SCALE GENOMIC DNA]</scope>
    <source>
        <strain evidence="2 3">MAFF210266</strain>
    </source>
</reference>
<organism evidence="2 3">
    <name type="scientific">Agrobacterium tumefaciens</name>
    <dbReference type="NCBI Taxonomy" id="358"/>
    <lineage>
        <taxon>Bacteria</taxon>
        <taxon>Pseudomonadati</taxon>
        <taxon>Pseudomonadota</taxon>
        <taxon>Alphaproteobacteria</taxon>
        <taxon>Hyphomicrobiales</taxon>
        <taxon>Rhizobiaceae</taxon>
        <taxon>Rhizobium/Agrobacterium group</taxon>
        <taxon>Agrobacterium</taxon>
        <taxon>Agrobacterium tumefaciens complex</taxon>
    </lineage>
</organism>
<accession>A0A546XMJ0</accession>
<proteinExistence type="predicted"/>
<evidence type="ECO:0000256" key="1">
    <source>
        <dbReference type="SAM" id="MobiDB-lite"/>
    </source>
</evidence>
<feature type="region of interest" description="Disordered" evidence="1">
    <location>
        <begin position="89"/>
        <end position="125"/>
    </location>
</feature>
<evidence type="ECO:0000313" key="3">
    <source>
        <dbReference type="Proteomes" id="UP000317023"/>
    </source>
</evidence>
<comment type="caution">
    <text evidence="2">The sequence shown here is derived from an EMBL/GenBank/DDBJ whole genome shotgun (WGS) entry which is preliminary data.</text>
</comment>
<name>A0A546XMJ0_AGRTU</name>